<name>A0A9E7EI93_9LILI</name>
<proteinExistence type="predicted"/>
<dbReference type="AlphaFoldDB" id="A0A9E7EI93"/>
<evidence type="ECO:0000313" key="2">
    <source>
        <dbReference type="Proteomes" id="UP001055439"/>
    </source>
</evidence>
<keyword evidence="2" id="KW-1185">Reference proteome</keyword>
<accession>A0A9E7EI93</accession>
<reference evidence="1" key="1">
    <citation type="submission" date="2022-05" db="EMBL/GenBank/DDBJ databases">
        <title>The Musa troglodytarum L. genome provides insights into the mechanism of non-climacteric behaviour and enrichment of carotenoids.</title>
        <authorList>
            <person name="Wang J."/>
        </authorList>
    </citation>
    <scope>NUCLEOTIDE SEQUENCE</scope>
    <source>
        <tissue evidence="1">Leaf</tissue>
    </source>
</reference>
<sequence>MDKFLFLGIHTRKRIMKYMSYRDRICNLLSSCPAGKDLPLWKD</sequence>
<evidence type="ECO:0000313" key="1">
    <source>
        <dbReference type="EMBL" id="URD77347.1"/>
    </source>
</evidence>
<organism evidence="1 2">
    <name type="scientific">Musa troglodytarum</name>
    <name type="common">fe'i banana</name>
    <dbReference type="NCBI Taxonomy" id="320322"/>
    <lineage>
        <taxon>Eukaryota</taxon>
        <taxon>Viridiplantae</taxon>
        <taxon>Streptophyta</taxon>
        <taxon>Embryophyta</taxon>
        <taxon>Tracheophyta</taxon>
        <taxon>Spermatophyta</taxon>
        <taxon>Magnoliopsida</taxon>
        <taxon>Liliopsida</taxon>
        <taxon>Zingiberales</taxon>
        <taxon>Musaceae</taxon>
        <taxon>Musa</taxon>
    </lineage>
</organism>
<gene>
    <name evidence="1" type="ORF">MUK42_01406</name>
</gene>
<dbReference type="EMBL" id="CP097503">
    <property type="protein sequence ID" value="URD77347.1"/>
    <property type="molecule type" value="Genomic_DNA"/>
</dbReference>
<protein>
    <submittedName>
        <fullName evidence="1">Uncharacterized protein</fullName>
    </submittedName>
</protein>
<dbReference type="Proteomes" id="UP001055439">
    <property type="component" value="Chromosome 10"/>
</dbReference>